<evidence type="ECO:0000313" key="1">
    <source>
        <dbReference type="EMBL" id="GAF69260.1"/>
    </source>
</evidence>
<organism evidence="1">
    <name type="scientific">marine sediment metagenome</name>
    <dbReference type="NCBI Taxonomy" id="412755"/>
    <lineage>
        <taxon>unclassified sequences</taxon>
        <taxon>metagenomes</taxon>
        <taxon>ecological metagenomes</taxon>
    </lineage>
</organism>
<dbReference type="PANTHER" id="PTHR43861">
    <property type="entry name" value="TRANS-ACONITATE 2-METHYLTRANSFERASE-RELATED"/>
    <property type="match status" value="1"/>
</dbReference>
<accession>X0SZM2</accession>
<protein>
    <recommendedName>
        <fullName evidence="2">Methyltransferase type 11 domain-containing protein</fullName>
    </recommendedName>
</protein>
<dbReference type="AlphaFoldDB" id="X0SZM2"/>
<evidence type="ECO:0008006" key="2">
    <source>
        <dbReference type="Google" id="ProtNLM"/>
    </source>
</evidence>
<dbReference type="CDD" id="cd02440">
    <property type="entry name" value="AdoMet_MTases"/>
    <property type="match status" value="1"/>
</dbReference>
<dbReference type="SUPFAM" id="SSF53335">
    <property type="entry name" value="S-adenosyl-L-methionine-dependent methyltransferases"/>
    <property type="match status" value="1"/>
</dbReference>
<dbReference type="EMBL" id="BARS01009052">
    <property type="protein sequence ID" value="GAF69260.1"/>
    <property type="molecule type" value="Genomic_DNA"/>
</dbReference>
<comment type="caution">
    <text evidence="1">The sequence shown here is derived from an EMBL/GenBank/DDBJ whole genome shotgun (WGS) entry which is preliminary data.</text>
</comment>
<dbReference type="Pfam" id="PF13489">
    <property type="entry name" value="Methyltransf_23"/>
    <property type="match status" value="1"/>
</dbReference>
<sequence>MVNRAGLNTLDAICSKRHGHIGPTERHTWRWVKRLLPKYCCHGAVIDIGCGNGRYLGRLYEMGFSEIWGIDASKEAIQLAKRVMSNLPVILQHVVLPEQGELPDRYFRGAICLEVLEHIQDDLKTLQTIHRLLIPGGVLLLSVPAGINYWTEHDIRGGHVRRYNVNEMRNKLLSAGFVNVRVFTWGFPLQSAYYKFYLTKRRVSTGQQVMSPRLTHTILTEVFYQALYMDDLFTWTGRGTQLIACARA</sequence>
<dbReference type="Gene3D" id="3.40.50.150">
    <property type="entry name" value="Vaccinia Virus protein VP39"/>
    <property type="match status" value="1"/>
</dbReference>
<name>X0SZM2_9ZZZZ</name>
<dbReference type="InterPro" id="IPR029063">
    <property type="entry name" value="SAM-dependent_MTases_sf"/>
</dbReference>
<reference evidence="1" key="1">
    <citation type="journal article" date="2014" name="Front. Microbiol.">
        <title>High frequency of phylogenetically diverse reductive dehalogenase-homologous genes in deep subseafloor sedimentary metagenomes.</title>
        <authorList>
            <person name="Kawai M."/>
            <person name="Futagami T."/>
            <person name="Toyoda A."/>
            <person name="Takaki Y."/>
            <person name="Nishi S."/>
            <person name="Hori S."/>
            <person name="Arai W."/>
            <person name="Tsubouchi T."/>
            <person name="Morono Y."/>
            <person name="Uchiyama I."/>
            <person name="Ito T."/>
            <person name="Fujiyama A."/>
            <person name="Inagaki F."/>
            <person name="Takami H."/>
        </authorList>
    </citation>
    <scope>NUCLEOTIDE SEQUENCE</scope>
    <source>
        <strain evidence="1">Expedition CK06-06</strain>
    </source>
</reference>
<proteinExistence type="predicted"/>
<gene>
    <name evidence="1" type="ORF">S01H1_17115</name>
</gene>